<reference evidence="7 8" key="1">
    <citation type="submission" date="2018-09" db="EMBL/GenBank/DDBJ databases">
        <title>Complete genome sequence of Euzebya sp. DY32-46 isolated from seawater of Pacific Ocean.</title>
        <authorList>
            <person name="Xu L."/>
            <person name="Wu Y.-H."/>
            <person name="Xu X.-W."/>
        </authorList>
    </citation>
    <scope>NUCLEOTIDE SEQUENCE [LARGE SCALE GENOMIC DNA]</scope>
    <source>
        <strain evidence="7 8">DY32-46</strain>
    </source>
</reference>
<dbReference type="OrthoDB" id="8882959at2"/>
<evidence type="ECO:0000256" key="3">
    <source>
        <dbReference type="ARBA" id="ARBA00022989"/>
    </source>
</evidence>
<evidence type="ECO:0000256" key="1">
    <source>
        <dbReference type="ARBA" id="ARBA00022475"/>
    </source>
</evidence>
<dbReference type="Pfam" id="PF07584">
    <property type="entry name" value="BatA"/>
    <property type="match status" value="1"/>
</dbReference>
<sequence>MFAAPAMLLLVVIPIGLAIGYVVMQSRRSHYAVQFTNLDLLDEIAPDSPGWRRHVPAAALVLALICLVIAIARPVKAEQVPVEASTVILALDTSISMDARDVEPRRLDAAQAAALRFMDEVPDQVRVGLVSFAENAVANVAPTDDRAIVRTTIENLELRPGTAIGEALLVAVDLIEADLQAIQAEQQGDDEPEPATIIVLSDGDTTAGRPNAFGVRAAQEAGIAVSTISFGTVNGVIQFQGQIVPVPSNGRALEGIADDTGGRFYDADSAEALTEVFETLGVAVGFTTEEVEVIVPWVVAAMILGTAAAAASLVWFSRLP</sequence>
<evidence type="ECO:0000313" key="8">
    <source>
        <dbReference type="Proteomes" id="UP000264006"/>
    </source>
</evidence>
<accession>A0A346Y1I0</accession>
<protein>
    <submittedName>
        <fullName evidence="7">von Willebrand factor, type A</fullName>
    </submittedName>
</protein>
<evidence type="ECO:0000259" key="6">
    <source>
        <dbReference type="PROSITE" id="PS50234"/>
    </source>
</evidence>
<dbReference type="EMBL" id="CP031165">
    <property type="protein sequence ID" value="AXV08327.1"/>
    <property type="molecule type" value="Genomic_DNA"/>
</dbReference>
<evidence type="ECO:0000256" key="5">
    <source>
        <dbReference type="SAM" id="Phobius"/>
    </source>
</evidence>
<dbReference type="InterPro" id="IPR002035">
    <property type="entry name" value="VWF_A"/>
</dbReference>
<dbReference type="RefSeq" id="WP_114592688.1">
    <property type="nucleotide sequence ID" value="NZ_CAXIBR010000201.1"/>
</dbReference>
<proteinExistence type="predicted"/>
<dbReference type="PANTHER" id="PTHR22550:SF5">
    <property type="entry name" value="LEUCINE ZIPPER PROTEIN 4"/>
    <property type="match status" value="1"/>
</dbReference>
<dbReference type="SUPFAM" id="SSF53300">
    <property type="entry name" value="vWA-like"/>
    <property type="match status" value="1"/>
</dbReference>
<dbReference type="InterPro" id="IPR024163">
    <property type="entry name" value="Aerotolerance_reg_N"/>
</dbReference>
<feature type="transmembrane region" description="Helical" evidence="5">
    <location>
        <begin position="6"/>
        <end position="24"/>
    </location>
</feature>
<dbReference type="Proteomes" id="UP000264006">
    <property type="component" value="Chromosome"/>
</dbReference>
<keyword evidence="3 5" id="KW-1133">Transmembrane helix</keyword>
<gene>
    <name evidence="7" type="ORF">DVS28_a3654</name>
</gene>
<feature type="transmembrane region" description="Helical" evidence="5">
    <location>
        <begin position="294"/>
        <end position="316"/>
    </location>
</feature>
<dbReference type="InterPro" id="IPR050768">
    <property type="entry name" value="UPF0353/GerABKA_families"/>
</dbReference>
<feature type="domain" description="VWFA" evidence="6">
    <location>
        <begin position="86"/>
        <end position="280"/>
    </location>
</feature>
<dbReference type="AlphaFoldDB" id="A0A346Y1I0"/>
<name>A0A346Y1I0_9ACTN</name>
<feature type="transmembrane region" description="Helical" evidence="5">
    <location>
        <begin position="55"/>
        <end position="72"/>
    </location>
</feature>
<dbReference type="PANTHER" id="PTHR22550">
    <property type="entry name" value="SPORE GERMINATION PROTEIN"/>
    <property type="match status" value="1"/>
</dbReference>
<dbReference type="Pfam" id="PF13519">
    <property type="entry name" value="VWA_2"/>
    <property type="match status" value="1"/>
</dbReference>
<keyword evidence="4 5" id="KW-0472">Membrane</keyword>
<evidence type="ECO:0000313" key="7">
    <source>
        <dbReference type="EMBL" id="AXV08327.1"/>
    </source>
</evidence>
<dbReference type="PROSITE" id="PS50234">
    <property type="entry name" value="VWFA"/>
    <property type="match status" value="1"/>
</dbReference>
<keyword evidence="1" id="KW-1003">Cell membrane</keyword>
<organism evidence="7 8">
    <name type="scientific">Euzebya pacifica</name>
    <dbReference type="NCBI Taxonomy" id="1608957"/>
    <lineage>
        <taxon>Bacteria</taxon>
        <taxon>Bacillati</taxon>
        <taxon>Actinomycetota</taxon>
        <taxon>Nitriliruptoria</taxon>
        <taxon>Euzebyales</taxon>
    </lineage>
</organism>
<keyword evidence="8" id="KW-1185">Reference proteome</keyword>
<evidence type="ECO:0000256" key="4">
    <source>
        <dbReference type="ARBA" id="ARBA00023136"/>
    </source>
</evidence>
<dbReference type="InterPro" id="IPR036465">
    <property type="entry name" value="vWFA_dom_sf"/>
</dbReference>
<keyword evidence="2 5" id="KW-0812">Transmembrane</keyword>
<dbReference type="Gene3D" id="3.40.50.410">
    <property type="entry name" value="von Willebrand factor, type A domain"/>
    <property type="match status" value="1"/>
</dbReference>
<dbReference type="SMART" id="SM00327">
    <property type="entry name" value="VWA"/>
    <property type="match status" value="1"/>
</dbReference>
<dbReference type="KEGG" id="euz:DVS28_a3654"/>
<evidence type="ECO:0000256" key="2">
    <source>
        <dbReference type="ARBA" id="ARBA00022692"/>
    </source>
</evidence>